<sequence>MQDSEDQPTPLERAPRVRRAAKSEEISERLVTFIEEGCPVRPHKVRPKPIAVWAFQAFLGGLTVQAARKDRWSSATAFAGFSLAAELFGHGIFDPDFPIRIRVDSHAASRQGAAGTALALGLGGEGVGAGLGFFGGASAGEIVWRILSIDLLRR</sequence>
<evidence type="ECO:0000313" key="3">
    <source>
        <dbReference type="Proteomes" id="UP000054558"/>
    </source>
</evidence>
<dbReference type="EMBL" id="DF236963">
    <property type="protein sequence ID" value="GAQ78486.1"/>
    <property type="molecule type" value="Genomic_DNA"/>
</dbReference>
<gene>
    <name evidence="2" type="ORF">KFL_000140050</name>
</gene>
<accession>A0A1Y1HPE6</accession>
<evidence type="ECO:0000313" key="2">
    <source>
        <dbReference type="EMBL" id="GAQ78486.1"/>
    </source>
</evidence>
<keyword evidence="3" id="KW-1185">Reference proteome</keyword>
<dbReference type="Proteomes" id="UP000054558">
    <property type="component" value="Unassembled WGS sequence"/>
</dbReference>
<reference evidence="2 3" key="1">
    <citation type="journal article" date="2014" name="Nat. Commun.">
        <title>Klebsormidium flaccidum genome reveals primary factors for plant terrestrial adaptation.</title>
        <authorList>
            <person name="Hori K."/>
            <person name="Maruyama F."/>
            <person name="Fujisawa T."/>
            <person name="Togashi T."/>
            <person name="Yamamoto N."/>
            <person name="Seo M."/>
            <person name="Sato S."/>
            <person name="Yamada T."/>
            <person name="Mori H."/>
            <person name="Tajima N."/>
            <person name="Moriyama T."/>
            <person name="Ikeuchi M."/>
            <person name="Watanabe M."/>
            <person name="Wada H."/>
            <person name="Kobayashi K."/>
            <person name="Saito M."/>
            <person name="Masuda T."/>
            <person name="Sasaki-Sekimoto Y."/>
            <person name="Mashiguchi K."/>
            <person name="Awai K."/>
            <person name="Shimojima M."/>
            <person name="Masuda S."/>
            <person name="Iwai M."/>
            <person name="Nobusawa T."/>
            <person name="Narise T."/>
            <person name="Kondo S."/>
            <person name="Saito H."/>
            <person name="Sato R."/>
            <person name="Murakawa M."/>
            <person name="Ihara Y."/>
            <person name="Oshima-Yamada Y."/>
            <person name="Ohtaka K."/>
            <person name="Satoh M."/>
            <person name="Sonobe K."/>
            <person name="Ishii M."/>
            <person name="Ohtani R."/>
            <person name="Kanamori-Sato M."/>
            <person name="Honoki R."/>
            <person name="Miyazaki D."/>
            <person name="Mochizuki H."/>
            <person name="Umetsu J."/>
            <person name="Higashi K."/>
            <person name="Shibata D."/>
            <person name="Kamiya Y."/>
            <person name="Sato N."/>
            <person name="Nakamura Y."/>
            <person name="Tabata S."/>
            <person name="Ida S."/>
            <person name="Kurokawa K."/>
            <person name="Ohta H."/>
        </authorList>
    </citation>
    <scope>NUCLEOTIDE SEQUENCE [LARGE SCALE GENOMIC DNA]</scope>
    <source>
        <strain evidence="2 3">NIES-2285</strain>
    </source>
</reference>
<dbReference type="AlphaFoldDB" id="A0A1Y1HPE6"/>
<protein>
    <submittedName>
        <fullName evidence="2">Uncharacterized protein</fullName>
    </submittedName>
</protein>
<name>A0A1Y1HPE6_KLENI</name>
<proteinExistence type="predicted"/>
<organism evidence="2 3">
    <name type="scientific">Klebsormidium nitens</name>
    <name type="common">Green alga</name>
    <name type="synonym">Ulothrix nitens</name>
    <dbReference type="NCBI Taxonomy" id="105231"/>
    <lineage>
        <taxon>Eukaryota</taxon>
        <taxon>Viridiplantae</taxon>
        <taxon>Streptophyta</taxon>
        <taxon>Klebsormidiophyceae</taxon>
        <taxon>Klebsormidiales</taxon>
        <taxon>Klebsormidiaceae</taxon>
        <taxon>Klebsormidium</taxon>
    </lineage>
</organism>
<feature type="region of interest" description="Disordered" evidence="1">
    <location>
        <begin position="1"/>
        <end position="21"/>
    </location>
</feature>
<evidence type="ECO:0000256" key="1">
    <source>
        <dbReference type="SAM" id="MobiDB-lite"/>
    </source>
</evidence>